<evidence type="ECO:0000313" key="2">
    <source>
        <dbReference type="Proteomes" id="UP000157362"/>
    </source>
</evidence>
<accession>A0A0D3R103</accession>
<keyword evidence="2" id="KW-1185">Reference proteome</keyword>
<reference evidence="1 2" key="1">
    <citation type="journal article" date="2015" name="PLoS Pathog.">
        <title>Evolution of genome size and complexity in the rhabdoviridae.</title>
        <authorList>
            <person name="Walker P.J."/>
            <person name="Firth C."/>
            <person name="Widen S.G."/>
            <person name="Blasdell K.R."/>
            <person name="Guzman H."/>
            <person name="Wood T.G."/>
            <person name="Paradkar P.N."/>
            <person name="Holmes E.C."/>
            <person name="Tesh R.B."/>
            <person name="Vasilakis N."/>
        </authorList>
    </citation>
    <scope>NUCLEOTIDE SEQUENCE [LARGE SCALE GENOMIC DNA]</scope>
    <source>
        <strain evidence="1">J-134</strain>
    </source>
</reference>
<dbReference type="RefSeq" id="YP_009362174.1">
    <property type="nucleotide sequence ID" value="NC_034537.1"/>
</dbReference>
<evidence type="ECO:0000313" key="1">
    <source>
        <dbReference type="EMBL" id="AJR28303.1"/>
    </source>
</evidence>
<dbReference type="EMBL" id="KM204986">
    <property type="protein sequence ID" value="AJR28303.1"/>
    <property type="molecule type" value="Viral_cRNA"/>
</dbReference>
<dbReference type="GeneID" id="37627500"/>
<dbReference type="KEGG" id="vg:37627500"/>
<organism evidence="1 2">
    <name type="scientific">La Joya virus</name>
    <dbReference type="NCBI Taxonomy" id="1272946"/>
    <lineage>
        <taxon>Viruses</taxon>
        <taxon>Riboviria</taxon>
        <taxon>Orthornavirae</taxon>
        <taxon>Negarnaviricota</taxon>
        <taxon>Haploviricotina</taxon>
        <taxon>Monjiviricetes</taxon>
        <taxon>Mononegavirales</taxon>
        <taxon>Rhabdoviridae</taxon>
        <taxon>Alpharhabdovirinae</taxon>
        <taxon>Hapavirus</taxon>
        <taxon>Hapavirus lajoya</taxon>
    </lineage>
</organism>
<proteinExistence type="predicted"/>
<dbReference type="Proteomes" id="UP000157362">
    <property type="component" value="Segment"/>
</dbReference>
<sequence length="159" mass="18160">MAKTAILSTDLVLEFDESNIGEITILRVIRDVLDHTKIKSKFQNFIRLGVGYALYQCKLVTKEEKYVKIESSSWAVAKVPYQVNYNPTSPMESYTIHKNGGWFGLNYKLHIVTSVTFTRITGGLSPEDMWAPVLNPKPDFIFPYRLVKQFLGFEFSDGP</sequence>
<name>A0A0D3R103_9RHAB</name>
<protein>
    <submittedName>
        <fullName evidence="1">Uncharacterized protein</fullName>
    </submittedName>
</protein>